<gene>
    <name evidence="1" type="ORF">G9X02_004583</name>
</gene>
<dbReference type="AlphaFoldDB" id="A0A751Y1M8"/>
<comment type="caution">
    <text evidence="1">The sequence shown here is derived from an EMBL/GenBank/DDBJ whole genome shotgun (WGS) entry which is preliminary data.</text>
</comment>
<feature type="non-terminal residue" evidence="1">
    <location>
        <position position="94"/>
    </location>
</feature>
<reference evidence="1" key="1">
    <citation type="journal article" date="2018" name="Genome Biol.">
        <title>SKESA: strategic k-mer extension for scrupulous assemblies.</title>
        <authorList>
            <person name="Souvorov A."/>
            <person name="Agarwala R."/>
            <person name="Lipman D.J."/>
        </authorList>
    </citation>
    <scope>NUCLEOTIDE SEQUENCE</scope>
    <source>
        <strain evidence="1">ID119888</strain>
    </source>
</reference>
<organism evidence="1">
    <name type="scientific">Salmonella enterica subsp. enterica serovar Heidelberg</name>
    <dbReference type="NCBI Taxonomy" id="611"/>
    <lineage>
        <taxon>Bacteria</taxon>
        <taxon>Pseudomonadati</taxon>
        <taxon>Pseudomonadota</taxon>
        <taxon>Gammaproteobacteria</taxon>
        <taxon>Enterobacterales</taxon>
        <taxon>Enterobacteriaceae</taxon>
        <taxon>Salmonella</taxon>
    </lineage>
</organism>
<name>A0A751Y1M8_SALET</name>
<keyword evidence="1" id="KW-0067">ATP-binding</keyword>
<keyword evidence="1" id="KW-0547">Nucleotide-binding</keyword>
<evidence type="ECO:0000313" key="1">
    <source>
        <dbReference type="EMBL" id="HAF7223427.1"/>
    </source>
</evidence>
<proteinExistence type="predicted"/>
<dbReference type="EMBL" id="DAAWBS010000236">
    <property type="protein sequence ID" value="HAF7223427.1"/>
    <property type="molecule type" value="Genomic_DNA"/>
</dbReference>
<accession>A0A751Y1M8</accession>
<protein>
    <submittedName>
        <fullName evidence="1">DNA helicase</fullName>
    </submittedName>
</protein>
<reference evidence="1" key="2">
    <citation type="submission" date="2018-07" db="EMBL/GenBank/DDBJ databases">
        <authorList>
            <consortium name="NCBI Pathogen Detection Project"/>
        </authorList>
    </citation>
    <scope>NUCLEOTIDE SEQUENCE</scope>
    <source>
        <strain evidence="1">ID119888</strain>
    </source>
</reference>
<sequence length="94" mass="10895">MSNYCFYSQDALALAQSAGVDVIINSYAEQHKKQTYILCRPLSNEDVKYDYDRAIAVFSSGIKPFFIDFGDDDDLFEEYQEDFLEDVSYLAEKF</sequence>
<keyword evidence="1" id="KW-0378">Hydrolase</keyword>
<dbReference type="GO" id="GO:0004386">
    <property type="term" value="F:helicase activity"/>
    <property type="evidence" value="ECO:0007669"/>
    <property type="project" value="UniProtKB-KW"/>
</dbReference>
<keyword evidence="1" id="KW-0347">Helicase</keyword>